<evidence type="ECO:0000256" key="1">
    <source>
        <dbReference type="ARBA" id="ARBA00004141"/>
    </source>
</evidence>
<keyword evidence="4 7" id="KW-0812">Transmembrane</keyword>
<evidence type="ECO:0000256" key="6">
    <source>
        <dbReference type="ARBA" id="ARBA00023136"/>
    </source>
</evidence>
<feature type="transmembrane region" description="Helical" evidence="7">
    <location>
        <begin position="158"/>
        <end position="176"/>
    </location>
</feature>
<evidence type="ECO:0000313" key="8">
    <source>
        <dbReference type="EMBL" id="MFC6891053.1"/>
    </source>
</evidence>
<keyword evidence="3" id="KW-1003">Cell membrane</keyword>
<evidence type="ECO:0000256" key="2">
    <source>
        <dbReference type="ARBA" id="ARBA00022448"/>
    </source>
</evidence>
<comment type="subcellular location">
    <subcellularLocation>
        <location evidence="1">Membrane</location>
        <topology evidence="1">Multi-pass membrane protein</topology>
    </subcellularLocation>
</comment>
<comment type="caution">
    <text evidence="8">The sequence shown here is derived from an EMBL/GenBank/DDBJ whole genome shotgun (WGS) entry which is preliminary data.</text>
</comment>
<dbReference type="GO" id="GO:0016020">
    <property type="term" value="C:membrane"/>
    <property type="evidence" value="ECO:0007669"/>
    <property type="project" value="UniProtKB-SubCell"/>
</dbReference>
<feature type="transmembrane region" description="Helical" evidence="7">
    <location>
        <begin position="229"/>
        <end position="248"/>
    </location>
</feature>
<name>A0ABD5UPB0_9EURY</name>
<feature type="transmembrane region" description="Helical" evidence="7">
    <location>
        <begin position="66"/>
        <end position="85"/>
    </location>
</feature>
<evidence type="ECO:0000256" key="4">
    <source>
        <dbReference type="ARBA" id="ARBA00022692"/>
    </source>
</evidence>
<accession>A0ABD5UPB0</accession>
<keyword evidence="2" id="KW-0813">Transport</keyword>
<feature type="transmembrane region" description="Helical" evidence="7">
    <location>
        <begin position="97"/>
        <end position="115"/>
    </location>
</feature>
<evidence type="ECO:0000256" key="3">
    <source>
        <dbReference type="ARBA" id="ARBA00022475"/>
    </source>
</evidence>
<keyword evidence="9" id="KW-1185">Reference proteome</keyword>
<dbReference type="AlphaFoldDB" id="A0ABD5UPB0"/>
<dbReference type="EMBL" id="JBHSXL010000001">
    <property type="protein sequence ID" value="MFC6891053.1"/>
    <property type="molecule type" value="Genomic_DNA"/>
</dbReference>
<proteinExistence type="predicted"/>
<dbReference type="InterPro" id="IPR004776">
    <property type="entry name" value="Mem_transp_PIN-like"/>
</dbReference>
<dbReference type="PANTHER" id="PTHR36838">
    <property type="entry name" value="AUXIN EFFLUX CARRIER FAMILY PROTEIN"/>
    <property type="match status" value="1"/>
</dbReference>
<feature type="transmembrane region" description="Helical" evidence="7">
    <location>
        <begin position="289"/>
        <end position="312"/>
    </location>
</feature>
<gene>
    <name evidence="8" type="ORF">ACFQE9_00185</name>
</gene>
<evidence type="ECO:0000256" key="7">
    <source>
        <dbReference type="SAM" id="Phobius"/>
    </source>
</evidence>
<keyword evidence="5 7" id="KW-1133">Transmembrane helix</keyword>
<dbReference type="RefSeq" id="WP_379738683.1">
    <property type="nucleotide sequence ID" value="NZ_JBHSVN010000001.1"/>
</dbReference>
<evidence type="ECO:0000313" key="9">
    <source>
        <dbReference type="Proteomes" id="UP001596296"/>
    </source>
</evidence>
<dbReference type="PANTHER" id="PTHR36838:SF1">
    <property type="entry name" value="SLR1864 PROTEIN"/>
    <property type="match status" value="1"/>
</dbReference>
<evidence type="ECO:0000256" key="5">
    <source>
        <dbReference type="ARBA" id="ARBA00022989"/>
    </source>
</evidence>
<sequence>MNELVGIFTSAVLPIVAIAGVGFVLGRTKDVDPGSLNTAVVYVLAPALVFHSLALTALSAGTLARIAGGVVLFTLSMVAVGEVIGRALGTEEPLLSALLLVAIFSNSGNLGIPVSDFAFGDVGRQTAVLFLSVQSVLMYTVGVYLASRSGGSSGLSGVKKVFFVPLVYAVVAALLARAADVVPPAGSATMEAVGLVGDSSIPVMLLILGIELSRTDYGGALASTAVPAAMRLALAPLLGLAIVTVLGFENQTVARVFVLETAMPAAITPLILVVEFAGSDTEGITAPELISTSVLVTTIVSVPYLTLVIALLQSGLLI</sequence>
<reference evidence="8 9" key="1">
    <citation type="journal article" date="2019" name="Int. J. Syst. Evol. Microbiol.">
        <title>The Global Catalogue of Microorganisms (GCM) 10K type strain sequencing project: providing services to taxonomists for standard genome sequencing and annotation.</title>
        <authorList>
            <consortium name="The Broad Institute Genomics Platform"/>
            <consortium name="The Broad Institute Genome Sequencing Center for Infectious Disease"/>
            <person name="Wu L."/>
            <person name="Ma J."/>
        </authorList>
    </citation>
    <scope>NUCLEOTIDE SEQUENCE [LARGE SCALE GENOMIC DNA]</scope>
    <source>
        <strain evidence="8 9">SKJ47</strain>
    </source>
</reference>
<keyword evidence="6 7" id="KW-0472">Membrane</keyword>
<feature type="transmembrane region" description="Helical" evidence="7">
    <location>
        <begin position="38"/>
        <end position="60"/>
    </location>
</feature>
<dbReference type="Pfam" id="PF03547">
    <property type="entry name" value="Mem_trans"/>
    <property type="match status" value="1"/>
</dbReference>
<organism evidence="8 9">
    <name type="scientific">Halopenitus salinus</name>
    <dbReference type="NCBI Taxonomy" id="1198295"/>
    <lineage>
        <taxon>Archaea</taxon>
        <taxon>Methanobacteriati</taxon>
        <taxon>Methanobacteriota</taxon>
        <taxon>Stenosarchaea group</taxon>
        <taxon>Halobacteria</taxon>
        <taxon>Halobacteriales</taxon>
        <taxon>Haloferacaceae</taxon>
        <taxon>Halopenitus</taxon>
    </lineage>
</organism>
<feature type="transmembrane region" description="Helical" evidence="7">
    <location>
        <begin position="127"/>
        <end position="146"/>
    </location>
</feature>
<feature type="transmembrane region" description="Helical" evidence="7">
    <location>
        <begin position="254"/>
        <end position="277"/>
    </location>
</feature>
<protein>
    <submittedName>
        <fullName evidence="8">AEC family transporter</fullName>
    </submittedName>
</protein>
<feature type="transmembrane region" description="Helical" evidence="7">
    <location>
        <begin position="6"/>
        <end position="26"/>
    </location>
</feature>
<dbReference type="Proteomes" id="UP001596296">
    <property type="component" value="Unassembled WGS sequence"/>
</dbReference>